<reference evidence="4" key="1">
    <citation type="journal article" date="2018" name="Nat. Microbiol.">
        <title>Leveraging single-cell genomics to expand the fungal tree of life.</title>
        <authorList>
            <person name="Ahrendt S.R."/>
            <person name="Quandt C.A."/>
            <person name="Ciobanu D."/>
            <person name="Clum A."/>
            <person name="Salamov A."/>
            <person name="Andreopoulos B."/>
            <person name="Cheng J.F."/>
            <person name="Woyke T."/>
            <person name="Pelin A."/>
            <person name="Henrissat B."/>
            <person name="Reynolds N.K."/>
            <person name="Benny G.L."/>
            <person name="Smith M.E."/>
            <person name="James T.Y."/>
            <person name="Grigoriev I.V."/>
        </authorList>
    </citation>
    <scope>NUCLEOTIDE SEQUENCE [LARGE SCALE GENOMIC DNA]</scope>
    <source>
        <strain evidence="4">CSF55</strain>
    </source>
</reference>
<dbReference type="PANTHER" id="PTHR11937">
    <property type="entry name" value="ACTIN"/>
    <property type="match status" value="1"/>
</dbReference>
<accession>A0A4P9YIK5</accession>
<organism evidence="3 4">
    <name type="scientific">Rozella allomycis (strain CSF55)</name>
    <dbReference type="NCBI Taxonomy" id="988480"/>
    <lineage>
        <taxon>Eukaryota</taxon>
        <taxon>Fungi</taxon>
        <taxon>Fungi incertae sedis</taxon>
        <taxon>Cryptomycota</taxon>
        <taxon>Cryptomycota incertae sedis</taxon>
        <taxon>Rozella</taxon>
    </lineage>
</organism>
<proteinExistence type="inferred from homology"/>
<comment type="similarity">
    <text evidence="1">Belongs to the actin family.</text>
</comment>
<gene>
    <name evidence="3" type="ORF">ROZALSC1DRAFT_29152</name>
</gene>
<evidence type="ECO:0000256" key="2">
    <source>
        <dbReference type="SAM" id="MobiDB-lite"/>
    </source>
</evidence>
<protein>
    <submittedName>
        <fullName evidence="3">Actin-like ATPase domain-containing protein</fullName>
    </submittedName>
</protein>
<dbReference type="Gene3D" id="3.90.640.10">
    <property type="entry name" value="Actin, Chain A, domain 4"/>
    <property type="match status" value="1"/>
</dbReference>
<dbReference type="AlphaFoldDB" id="A0A4P9YIK5"/>
<dbReference type="InterPro" id="IPR043129">
    <property type="entry name" value="ATPase_NBD"/>
</dbReference>
<dbReference type="Gene3D" id="3.30.420.40">
    <property type="match status" value="2"/>
</dbReference>
<feature type="compositionally biased region" description="Acidic residues" evidence="2">
    <location>
        <begin position="419"/>
        <end position="430"/>
    </location>
</feature>
<dbReference type="SMART" id="SM00268">
    <property type="entry name" value="ACTIN"/>
    <property type="match status" value="1"/>
</dbReference>
<dbReference type="Pfam" id="PF00022">
    <property type="entry name" value="Actin"/>
    <property type="match status" value="2"/>
</dbReference>
<dbReference type="Proteomes" id="UP000281549">
    <property type="component" value="Unassembled WGS sequence"/>
</dbReference>
<dbReference type="EMBL" id="ML005265">
    <property type="protein sequence ID" value="RKP19224.1"/>
    <property type="molecule type" value="Genomic_DNA"/>
</dbReference>
<evidence type="ECO:0000313" key="3">
    <source>
        <dbReference type="EMBL" id="RKP19224.1"/>
    </source>
</evidence>
<sequence length="663" mass="74547">MTLRSTSIPNPIGLSYASTNRGVSCSFRFFKPALDNVDIDTSKVIVLHPGSETLKFGMATEGLPRTIPNVIARLDPTNGEPMEAENEKDVSSKIENNEDIDKHINIMKESVKSRLQQAQLREVPNADTIISNFNQNSKPEKRIENNDSIQFEASSKPQIIIGNDVKAPYKVINLFERKYPTELNNASFAADLEAIWAYAIEKHLEINPKEFKYLRVASRTILDLMGFKAVLFMQESVAATYGAGVSVGLVVDIGAQGISVACVEEGCLSAKSRVHVPIGGEDMTCFLFNLLKQAKFPGQEMNIHDHADFDLLDEIKTKHASLSEKDLNVHLVDVQVKGPEDSLFSYKIKTYDQFILSSMMLFYPDVLKSIQLRHQLSFPNRESPNFDVYLNPDQILSAGKKKSRKKTVHSSPDKSVDYEKEDLSDDENSDIEPFSERDSILPHKEEVIEKTNIFEEETFKCQNCEFEGIGLSSILSHVESEHILSLEQKTDKIYDFFWGDEHLNFASLPSIMGYVSRYYLLKSTGNKPSDTENAPTEQTIPAIDEAIIQSLGSLVNLNGNQIPERGKRLLNSILLVGGVSKIYSLAEFLKSRLATRFKEMGYSTQPSMEVLVSSKDMDPKYLSWKGATILAKIDSSKEFWISGEDWHNHELKSLQAKCIFPIN</sequence>
<feature type="region of interest" description="Disordered" evidence="2">
    <location>
        <begin position="400"/>
        <end position="434"/>
    </location>
</feature>
<evidence type="ECO:0000256" key="1">
    <source>
        <dbReference type="RuleBase" id="RU000487"/>
    </source>
</evidence>
<name>A0A4P9YIK5_ROZAC</name>
<evidence type="ECO:0000313" key="4">
    <source>
        <dbReference type="Proteomes" id="UP000281549"/>
    </source>
</evidence>
<dbReference type="InterPro" id="IPR004000">
    <property type="entry name" value="Actin"/>
</dbReference>
<dbReference type="SUPFAM" id="SSF53067">
    <property type="entry name" value="Actin-like ATPase domain"/>
    <property type="match status" value="2"/>
</dbReference>